<dbReference type="GO" id="GO:0051010">
    <property type="term" value="F:microtubule plus-end binding"/>
    <property type="evidence" value="ECO:0007669"/>
    <property type="project" value="InterPro"/>
</dbReference>
<feature type="region of interest" description="Disordered" evidence="13">
    <location>
        <begin position="574"/>
        <end position="601"/>
    </location>
</feature>
<dbReference type="Proteomes" id="UP001151582">
    <property type="component" value="Unassembled WGS sequence"/>
</dbReference>
<keyword evidence="7" id="KW-0677">Repeat</keyword>
<protein>
    <recommendedName>
        <fullName evidence="14">TOG domain-containing protein</fullName>
    </recommendedName>
</protein>
<feature type="compositionally biased region" description="Low complexity" evidence="13">
    <location>
        <begin position="514"/>
        <end position="535"/>
    </location>
</feature>
<dbReference type="InterPro" id="IPR024395">
    <property type="entry name" value="CLASP_N_dom"/>
</dbReference>
<feature type="compositionally biased region" description="Polar residues" evidence="13">
    <location>
        <begin position="2257"/>
        <end position="2273"/>
    </location>
</feature>
<feature type="compositionally biased region" description="Low complexity" evidence="13">
    <location>
        <begin position="2215"/>
        <end position="2226"/>
    </location>
</feature>
<feature type="region of interest" description="Disordered" evidence="13">
    <location>
        <begin position="1143"/>
        <end position="1306"/>
    </location>
</feature>
<feature type="compositionally biased region" description="Basic and acidic residues" evidence="13">
    <location>
        <begin position="253"/>
        <end position="269"/>
    </location>
</feature>
<dbReference type="GO" id="GO:0030951">
    <property type="term" value="P:establishment or maintenance of microtubule cytoskeleton polarity"/>
    <property type="evidence" value="ECO:0007669"/>
    <property type="project" value="InterPro"/>
</dbReference>
<evidence type="ECO:0000259" key="14">
    <source>
        <dbReference type="SMART" id="SM01349"/>
    </source>
</evidence>
<proteinExistence type="inferred from homology"/>
<dbReference type="GO" id="GO:0044732">
    <property type="term" value="C:mitotic spindle pole body"/>
    <property type="evidence" value="ECO:0007669"/>
    <property type="project" value="UniProtKB-ARBA"/>
</dbReference>
<evidence type="ECO:0000256" key="13">
    <source>
        <dbReference type="SAM" id="MobiDB-lite"/>
    </source>
</evidence>
<dbReference type="SUPFAM" id="SSF48371">
    <property type="entry name" value="ARM repeat"/>
    <property type="match status" value="2"/>
</dbReference>
<feature type="region of interest" description="Disordered" evidence="13">
    <location>
        <begin position="861"/>
        <end position="891"/>
    </location>
</feature>
<dbReference type="GO" id="GO:0000022">
    <property type="term" value="P:mitotic spindle elongation"/>
    <property type="evidence" value="ECO:0007669"/>
    <property type="project" value="UniProtKB-ARBA"/>
</dbReference>
<dbReference type="PROSITE" id="PS50077">
    <property type="entry name" value="HEAT_REPEAT"/>
    <property type="match status" value="1"/>
</dbReference>
<feature type="region of interest" description="Disordered" evidence="13">
    <location>
        <begin position="251"/>
        <end position="276"/>
    </location>
</feature>
<dbReference type="FunFam" id="1.25.10.10:FF:000063">
    <property type="entry name" value="Putative cytoskeleton-associated protein 5"/>
    <property type="match status" value="1"/>
</dbReference>
<dbReference type="Pfam" id="PF21041">
    <property type="entry name" value="XMAP215_CLASP_TOG"/>
    <property type="match status" value="3"/>
</dbReference>
<dbReference type="EMBL" id="JANBQB010000082">
    <property type="protein sequence ID" value="KAJ1982689.1"/>
    <property type="molecule type" value="Genomic_DNA"/>
</dbReference>
<keyword evidence="10" id="KW-0131">Cell cycle</keyword>
<evidence type="ECO:0000256" key="9">
    <source>
        <dbReference type="ARBA" id="ARBA00023212"/>
    </source>
</evidence>
<dbReference type="GO" id="GO:1990498">
    <property type="term" value="C:mitotic spindle microtubule"/>
    <property type="evidence" value="ECO:0007669"/>
    <property type="project" value="UniProtKB-ARBA"/>
</dbReference>
<feature type="compositionally biased region" description="Low complexity" evidence="13">
    <location>
        <begin position="1214"/>
        <end position="1227"/>
    </location>
</feature>
<evidence type="ECO:0000256" key="3">
    <source>
        <dbReference type="ARBA" id="ARBA00009549"/>
    </source>
</evidence>
<feature type="compositionally biased region" description="Basic and acidic residues" evidence="13">
    <location>
        <begin position="2084"/>
        <end position="2093"/>
    </location>
</feature>
<keyword evidence="4" id="KW-0963">Cytoplasm</keyword>
<reference evidence="15" key="1">
    <citation type="submission" date="2022-07" db="EMBL/GenBank/DDBJ databases">
        <title>Phylogenomic reconstructions and comparative analyses of Kickxellomycotina fungi.</title>
        <authorList>
            <person name="Reynolds N.K."/>
            <person name="Stajich J.E."/>
            <person name="Barry K."/>
            <person name="Grigoriev I.V."/>
            <person name="Crous P."/>
            <person name="Smith M.E."/>
        </authorList>
    </citation>
    <scope>NUCLEOTIDE SEQUENCE</scope>
    <source>
        <strain evidence="15">RSA 567</strain>
    </source>
</reference>
<gene>
    <name evidence="15" type="ORF">H4R34_001626</name>
</gene>
<feature type="domain" description="TOG" evidence="14">
    <location>
        <begin position="1327"/>
        <end position="1581"/>
    </location>
</feature>
<dbReference type="InterPro" id="IPR011989">
    <property type="entry name" value="ARM-like"/>
</dbReference>
<dbReference type="InterPro" id="IPR021133">
    <property type="entry name" value="HEAT_type_2"/>
</dbReference>
<feature type="region of interest" description="Disordered" evidence="13">
    <location>
        <begin position="2257"/>
        <end position="2297"/>
    </location>
</feature>
<dbReference type="GO" id="GO:1990571">
    <property type="term" value="P:meiotic centromere clustering"/>
    <property type="evidence" value="ECO:0007669"/>
    <property type="project" value="UniProtKB-ARBA"/>
</dbReference>
<dbReference type="FunFam" id="1.25.10.10:FF:000019">
    <property type="entry name" value="Cytoskeleton-associated protein 5"/>
    <property type="match status" value="1"/>
</dbReference>
<feature type="region of interest" description="Disordered" evidence="13">
    <location>
        <begin position="2071"/>
        <end position="2135"/>
    </location>
</feature>
<feature type="region of interest" description="Disordered" evidence="13">
    <location>
        <begin position="514"/>
        <end position="546"/>
    </location>
</feature>
<evidence type="ECO:0000256" key="5">
    <source>
        <dbReference type="ARBA" id="ARBA00022618"/>
    </source>
</evidence>
<dbReference type="GO" id="GO:0005881">
    <property type="term" value="C:cytoplasmic microtubule"/>
    <property type="evidence" value="ECO:0007669"/>
    <property type="project" value="UniProtKB-ARBA"/>
</dbReference>
<dbReference type="InterPro" id="IPR048491">
    <property type="entry name" value="XMAP215_CLASP_TOG"/>
</dbReference>
<evidence type="ECO:0000256" key="4">
    <source>
        <dbReference type="ARBA" id="ARBA00022490"/>
    </source>
</evidence>
<dbReference type="InterPro" id="IPR034085">
    <property type="entry name" value="TOG"/>
</dbReference>
<evidence type="ECO:0000256" key="2">
    <source>
        <dbReference type="ARBA" id="ARBA00004300"/>
    </source>
</evidence>
<evidence type="ECO:0000256" key="11">
    <source>
        <dbReference type="ARBA" id="ARBA00025722"/>
    </source>
</evidence>
<feature type="domain" description="TOG" evidence="14">
    <location>
        <begin position="900"/>
        <end position="1139"/>
    </location>
</feature>
<feature type="region of interest" description="Disordered" evidence="13">
    <location>
        <begin position="2200"/>
        <end position="2226"/>
    </location>
</feature>
<evidence type="ECO:0000256" key="6">
    <source>
        <dbReference type="ARBA" id="ARBA00022701"/>
    </source>
</evidence>
<feature type="domain" description="TOG" evidence="14">
    <location>
        <begin position="280"/>
        <end position="515"/>
    </location>
</feature>
<dbReference type="Gene3D" id="1.25.10.10">
    <property type="entry name" value="Leucine-rich Repeat Variant"/>
    <property type="match status" value="5"/>
</dbReference>
<feature type="compositionally biased region" description="Polar residues" evidence="13">
    <location>
        <begin position="2200"/>
        <end position="2212"/>
    </location>
</feature>
<feature type="domain" description="TOG" evidence="14">
    <location>
        <begin position="632"/>
        <end position="866"/>
    </location>
</feature>
<evidence type="ECO:0000313" key="15">
    <source>
        <dbReference type="EMBL" id="KAJ1982689.1"/>
    </source>
</evidence>
<keyword evidence="5" id="KW-0132">Cell division</keyword>
<dbReference type="FunFam" id="1.25.10.10:FF:000050">
    <property type="entry name" value="Cytoskeleton-associated protein 5 isoform X1"/>
    <property type="match status" value="1"/>
</dbReference>
<dbReference type="PANTHER" id="PTHR12609">
    <property type="entry name" value="MICROTUBULE ASSOCIATED PROTEIN XMAP215"/>
    <property type="match status" value="1"/>
</dbReference>
<name>A0A9W8B9J2_9FUNG</name>
<dbReference type="GO" id="GO:0051315">
    <property type="term" value="P:attachment of mitotic spindle microtubules to kinetochore"/>
    <property type="evidence" value="ECO:0007669"/>
    <property type="project" value="UniProtKB-ARBA"/>
</dbReference>
<feature type="region of interest" description="Disordered" evidence="13">
    <location>
        <begin position="2165"/>
        <end position="2187"/>
    </location>
</feature>
<comment type="similarity">
    <text evidence="3">Belongs to the CLASP family.</text>
</comment>
<comment type="subcellular location">
    <subcellularLocation>
        <location evidence="2">Cytoplasm</location>
        <location evidence="2">Cytoskeleton</location>
        <location evidence="2">Microtubule organizing center</location>
        <location evidence="2">Centrosome</location>
    </subcellularLocation>
    <subcellularLocation>
        <location evidence="1">Cytoplasm</location>
        <location evidence="1">Cytoskeleton</location>
        <location evidence="1">Spindle</location>
    </subcellularLocation>
</comment>
<feature type="compositionally biased region" description="Low complexity" evidence="13">
    <location>
        <begin position="1145"/>
        <end position="1160"/>
    </location>
</feature>
<keyword evidence="16" id="KW-1185">Reference proteome</keyword>
<evidence type="ECO:0000256" key="12">
    <source>
        <dbReference type="PROSITE-ProRule" id="PRU00103"/>
    </source>
</evidence>
<feature type="repeat" description="HEAT" evidence="12">
    <location>
        <begin position="1076"/>
        <end position="1114"/>
    </location>
</feature>
<dbReference type="SMART" id="SM01349">
    <property type="entry name" value="TOG"/>
    <property type="match status" value="5"/>
</dbReference>
<organism evidence="15 16">
    <name type="scientific">Dimargaris verticillata</name>
    <dbReference type="NCBI Taxonomy" id="2761393"/>
    <lineage>
        <taxon>Eukaryota</taxon>
        <taxon>Fungi</taxon>
        <taxon>Fungi incertae sedis</taxon>
        <taxon>Zoopagomycota</taxon>
        <taxon>Kickxellomycotina</taxon>
        <taxon>Dimargaritomycetes</taxon>
        <taxon>Dimargaritales</taxon>
        <taxon>Dimargaritaceae</taxon>
        <taxon>Dimargaris</taxon>
    </lineage>
</organism>
<evidence type="ECO:0000256" key="1">
    <source>
        <dbReference type="ARBA" id="ARBA00004186"/>
    </source>
</evidence>
<keyword evidence="8" id="KW-0498">Mitosis</keyword>
<keyword evidence="9" id="KW-0206">Cytoskeleton</keyword>
<feature type="compositionally biased region" description="Polar residues" evidence="13">
    <location>
        <begin position="2115"/>
        <end position="2124"/>
    </location>
</feature>
<dbReference type="InterPro" id="IPR016024">
    <property type="entry name" value="ARM-type_fold"/>
</dbReference>
<evidence type="ECO:0000313" key="16">
    <source>
        <dbReference type="Proteomes" id="UP001151582"/>
    </source>
</evidence>
<dbReference type="GO" id="GO:0051301">
    <property type="term" value="P:cell division"/>
    <property type="evidence" value="ECO:0007669"/>
    <property type="project" value="UniProtKB-KW"/>
</dbReference>
<evidence type="ECO:0000256" key="8">
    <source>
        <dbReference type="ARBA" id="ARBA00022776"/>
    </source>
</evidence>
<dbReference type="GO" id="GO:0099070">
    <property type="term" value="C:static microtubule bundle"/>
    <property type="evidence" value="ECO:0007669"/>
    <property type="project" value="UniProtKB-ARBA"/>
</dbReference>
<accession>A0A9W8B9J2</accession>
<comment type="caution">
    <text evidence="15">The sequence shown here is derived from an EMBL/GenBank/DDBJ whole genome shotgun (WGS) entry which is preliminary data.</text>
</comment>
<evidence type="ECO:0000256" key="10">
    <source>
        <dbReference type="ARBA" id="ARBA00023306"/>
    </source>
</evidence>
<dbReference type="GO" id="GO:0046785">
    <property type="term" value="P:microtubule polymerization"/>
    <property type="evidence" value="ECO:0007669"/>
    <property type="project" value="InterPro"/>
</dbReference>
<keyword evidence="6" id="KW-0493">Microtubule</keyword>
<feature type="region of interest" description="Disordered" evidence="13">
    <location>
        <begin position="1732"/>
        <end position="1753"/>
    </location>
</feature>
<feature type="region of interest" description="Disordered" evidence="13">
    <location>
        <begin position="1579"/>
        <end position="1710"/>
    </location>
</feature>
<feature type="domain" description="TOG" evidence="14">
    <location>
        <begin position="1"/>
        <end position="229"/>
    </location>
</feature>
<dbReference type="GO" id="GO:0061863">
    <property type="term" value="F:microtubule plus end polymerase"/>
    <property type="evidence" value="ECO:0007669"/>
    <property type="project" value="InterPro"/>
</dbReference>
<dbReference type="InterPro" id="IPR045110">
    <property type="entry name" value="XMAP215"/>
</dbReference>
<feature type="compositionally biased region" description="Low complexity" evidence="13">
    <location>
        <begin position="1247"/>
        <end position="1273"/>
    </location>
</feature>
<dbReference type="OrthoDB" id="205662at2759"/>
<dbReference type="Pfam" id="PF12348">
    <property type="entry name" value="CLASP_N"/>
    <property type="match status" value="1"/>
</dbReference>
<evidence type="ECO:0000256" key="7">
    <source>
        <dbReference type="ARBA" id="ARBA00022737"/>
    </source>
</evidence>
<sequence length="2297" mass="247536">MASQDEEIAKLPLEARLTHKVWKARMAAYKELATEIAKWDPDAHAAKFEEYADIVPKMVAESNMAAQEAGIATALQYLENAPNAARTRSATVPLLIEKGIASTRAGTRTVAREVLLMYIEIDVAEPVVEELIAGFKHKQPKVTTQCIAVLREALAAFGVKTMGIKPVVKTFSHIFGHADKNVRAEAQQLVIEVYRWIREAVMPFLADLKPVQVNDLKAAFEALPADPPVATRLLRSQQALLAQQEATASANNLDDRMAIDGNDGDDHGGSDSAVEMDPYDLADPVDVLAKIPTDFETQLKSPKWKERKAAMEALHGVVSAMRLANQSYEPIMALVAKHIHDTNIMVATLAINCAERFAHGLRSDFRPYKPTIVAPLLEKCKEKKANVVQALQRALDAVFDAIGRDLAEIQADVEAFVGHKNPQVKQEAVNWMTRTLKVIKVSPGKKDLPDLVNKIGLKALDDSTTDVRDAGANMLGHLMKCVGEDTLKLFLGDVDKIKEAKICEQFEKAEVIAKPARPRPTAAKSKPLPPSTRAARPPPAKPAPAIDDDLDALAALAPTAKPMPPPKLLRKKLAPKVAEGSGPPVSAAKPSGAAPPRAVAKPMAAKRKVANKPLAAAPLPTTAKPDLAVKFKFTSEMVDELIGEVICDELMEQLNSANWKHRLAGMEALREELRGKPVESLEAELLVRQMLKKPGPKEANFKVTDQVYQLIQFLAQEVPSFGPATAALATPLVVEKIGDLKLKKSAGEALESMAEKVTLGFVLAHAYEALSKQRAPKVITEALQWIQSAILEFGVSGVAMRPLIDFIKSVGITSSNAMARGKGIELMVTLCRFLGPQALAFVQDINAGTLQSLNDEYNKVKDQPAPVPTRAPVVSAADPARGGAGGAATGTGASDDALDELFPRVDISPQINSKLMGKLRSDSWKLRKEGLEQVQEILTTANNRIKPNVGELWGGLKGRLADANKNLISVAAELVASIASAMGPPFEKQGRLILGPLVLVLADKKPHIRQTALNALTTIAQVYPSLDGMLQFCGQGLMTESPSLRKDLLEWLVGQLQSRQMDASSSQTAAPDLTPLVAGVVECLQDRTTEVRKPAHTVLGLVVQSVGYDAVRDKIMGAKSASRQALLATLDSLQVSGLGNTNGRSTTVSSSATSSTAQVSGVKRSAAAAASPTKLTKAQLFGRKESPAATNAGAGSRSSSLEPPSALRRANSLAAPSGAASVGPAAGPGAGSNPRLSLRRRLGTGRPGVTGRPVSMLGAPAGSGLGSLAPPSGTTAAGRMTPSPTVGGASDSEDQPPFTNDDARAKGLRMRKDTGSSKWTLDTLRPELVQQLAHQMEPHVNPKLFQQMFSTDHHKDRAHLLALTALDDGLVNVDALAPVFRMSVEEWQQRYLCHLDLVLKYLTIRFHDTTTTIWMKCLDLVDHLISLATSHEYHWSEYEASVFLPSFIAKLGDPKETIRARVTALWRRLWNVYPASRLFQYLLDYGLKSKNARVRVDTLEELGTMLQRNSLSVCHPQKFIPLVAAHISERDAHVRTGALNALVQVYLQMGDAIFPLLGRLSEKDRTILDERFKRTKLPASLAGTASSQLPPPSPTPSSLAGPGATASHTLPRRSGLPTAPGGVSRLGTGAQTTASRLGQLRARPTSMYVGVPGRDSPNPPVSVPAPAAAVRAQEGGMPPLKNHGRDSPSVDQSSPRRKREFSLDLDQLNLHRPPAMDPLIHQRPVSMYAQPGHFSQASSRPESRATDSPHSQDDQNYMLDVIYAQVTSHQPGDIAEAVSHLRPLCSPHRIHVLIPLANHFINALTLQVRFLFDAEGVEPAQMVLCEQVVMCLKFMFTTPELARTVEKDTLQSIITEILKRLIDPKLALREEGQNLIRSMNVLVVRILDYSNRNRVYDALLDILGQACVDLPPVTSPVAEQEGQFAHLTLKCIWKLSKRAISDMEAQLIQVDVLLATLNRFFVAWPEVQWRRRAEERIVHGDMPYRTVKSILCDLVKCLQGSIVDHLGLVPEREQSDFYDTIMTVLHSMDLPIGNMARPASKLVNSVPSRSLPDPATVSLSSVSSSLGQLKSRLNQLPGPSNPADHSRSPEMRCTDGPTRPRPLSMYGLGPGLGHSTGTHSSAMASPNAAGVTGFQDNTNAYRRNLRQWKEQLGYGNGGSNYNSSSALGGANNGRGPPSPSLASLSALRSSPSCHASLTLATPSERTGTVSPQIPSPRSALAPASSALAPPVTSTATAAGASVTSTHYTSIQSLAMASQSEFGPTVSRTGELSASQMMHHSQPPPPSLPQQQRATHLP</sequence>
<feature type="compositionally biased region" description="Basic and acidic residues" evidence="13">
    <location>
        <begin position="1741"/>
        <end position="1753"/>
    </location>
</feature>
<comment type="similarity">
    <text evidence="11">Belongs to the TOG/XMAP215 family.</text>
</comment>